<evidence type="ECO:0000256" key="1">
    <source>
        <dbReference type="SAM" id="Coils"/>
    </source>
</evidence>
<dbReference type="VEuPathDB" id="FungiDB:H310_14557"/>
<protein>
    <submittedName>
        <fullName evidence="3">Uncharacterized protein</fullName>
    </submittedName>
</protein>
<reference evidence="3 4" key="1">
    <citation type="submission" date="2018-08" db="EMBL/GenBank/DDBJ databases">
        <title>Aphanomyces genome sequencing and annotation.</title>
        <authorList>
            <person name="Minardi D."/>
            <person name="Oidtmann B."/>
            <person name="Van Der Giezen M."/>
            <person name="Studholme D.J."/>
        </authorList>
    </citation>
    <scope>NUCLEOTIDE SEQUENCE [LARGE SCALE GENOMIC DNA]</scope>
    <source>
        <strain evidence="3 4">NJM0002</strain>
    </source>
</reference>
<feature type="compositionally biased region" description="Basic and acidic residues" evidence="2">
    <location>
        <begin position="1"/>
        <end position="17"/>
    </location>
</feature>
<evidence type="ECO:0000313" key="3">
    <source>
        <dbReference type="EMBL" id="RHY27059.1"/>
    </source>
</evidence>
<accession>A0A3R6WIJ6</accession>
<gene>
    <name evidence="3" type="ORF">DYB32_007079</name>
</gene>
<proteinExistence type="predicted"/>
<dbReference type="EMBL" id="QUSY01000851">
    <property type="protein sequence ID" value="RHY27059.1"/>
    <property type="molecule type" value="Genomic_DNA"/>
</dbReference>
<name>A0A3R6WIJ6_9STRA</name>
<sequence length="98" mass="11713">MRTMKRRNENDPDELKKKPALNNRRNSLAAAIEAESECELAEREKELLFHQFKLESEIKQRELDREERQAEREHQILLARIDNEKMLGMFKAFAESNK</sequence>
<feature type="region of interest" description="Disordered" evidence="2">
    <location>
        <begin position="1"/>
        <end position="22"/>
    </location>
</feature>
<evidence type="ECO:0000313" key="4">
    <source>
        <dbReference type="Proteomes" id="UP000285060"/>
    </source>
</evidence>
<comment type="caution">
    <text evidence="3">The sequence shown here is derived from an EMBL/GenBank/DDBJ whole genome shotgun (WGS) entry which is preliminary data.</text>
</comment>
<dbReference type="AlphaFoldDB" id="A0A3R6WIJ6"/>
<keyword evidence="4" id="KW-1185">Reference proteome</keyword>
<feature type="coiled-coil region" evidence="1">
    <location>
        <begin position="31"/>
        <end position="80"/>
    </location>
</feature>
<organism evidence="3 4">
    <name type="scientific">Aphanomyces invadans</name>
    <dbReference type="NCBI Taxonomy" id="157072"/>
    <lineage>
        <taxon>Eukaryota</taxon>
        <taxon>Sar</taxon>
        <taxon>Stramenopiles</taxon>
        <taxon>Oomycota</taxon>
        <taxon>Saprolegniomycetes</taxon>
        <taxon>Saprolegniales</taxon>
        <taxon>Verrucalvaceae</taxon>
        <taxon>Aphanomyces</taxon>
    </lineage>
</organism>
<evidence type="ECO:0000256" key="2">
    <source>
        <dbReference type="SAM" id="MobiDB-lite"/>
    </source>
</evidence>
<dbReference type="Proteomes" id="UP000285060">
    <property type="component" value="Unassembled WGS sequence"/>
</dbReference>
<keyword evidence="1" id="KW-0175">Coiled coil</keyword>